<proteinExistence type="predicted"/>
<organism evidence="1 2">
    <name type="scientific">Corynebacterium stercoris</name>
    <dbReference type="NCBI Taxonomy" id="2943490"/>
    <lineage>
        <taxon>Bacteria</taxon>
        <taxon>Bacillati</taxon>
        <taxon>Actinomycetota</taxon>
        <taxon>Actinomycetes</taxon>
        <taxon>Mycobacteriales</taxon>
        <taxon>Corynebacteriaceae</taxon>
        <taxon>Corynebacterium</taxon>
    </lineage>
</organism>
<dbReference type="Gene3D" id="2.40.350.10">
    <property type="entry name" value="SO1590-like"/>
    <property type="match status" value="1"/>
</dbReference>
<comment type="caution">
    <text evidence="1">The sequence shown here is derived from an EMBL/GenBank/DDBJ whole genome shotgun (WGS) entry which is preliminary data.</text>
</comment>
<dbReference type="SUPFAM" id="SSF159238">
    <property type="entry name" value="SO1590-like"/>
    <property type="match status" value="1"/>
</dbReference>
<dbReference type="InterPro" id="IPR021607">
    <property type="entry name" value="DUF3224"/>
</dbReference>
<dbReference type="RefSeq" id="WP_253578143.1">
    <property type="nucleotide sequence ID" value="NZ_JAMFTQ010000008.1"/>
</dbReference>
<sequence length="129" mass="13373">MHTLTATGTFDVDLAPAEASGQLGRFQFTKHWHGGLAGTSAGEMLSAGDPSTGTAAYTALEVFEGSLDGRAGGFAFHQYGTMVDGADELRYTIVPASGSGELEGIAGELELSVDDEGTHAYALRYELPA</sequence>
<evidence type="ECO:0000313" key="2">
    <source>
        <dbReference type="Proteomes" id="UP001204000"/>
    </source>
</evidence>
<name>A0ABT1G202_9CORY</name>
<gene>
    <name evidence="1" type="ORF">M5J20_07570</name>
</gene>
<protein>
    <submittedName>
        <fullName evidence="1">DUF3224 domain-containing protein</fullName>
    </submittedName>
</protein>
<dbReference type="InterPro" id="IPR023159">
    <property type="entry name" value="SO1590-like_sf"/>
</dbReference>
<reference evidence="1" key="1">
    <citation type="submission" date="2022-05" db="EMBL/GenBank/DDBJ databases">
        <title>Corynebacterium sp. TA-R-1 sp. nov., isolated from human feces.</title>
        <authorList>
            <person name="Shamsuzzaman M."/>
            <person name="Dahal R.H."/>
        </authorList>
    </citation>
    <scope>NUCLEOTIDE SEQUENCE</scope>
    <source>
        <strain evidence="1">TA-R-1</strain>
    </source>
</reference>
<dbReference type="EMBL" id="JAMFTQ010000008">
    <property type="protein sequence ID" value="MCP1388049.1"/>
    <property type="molecule type" value="Genomic_DNA"/>
</dbReference>
<dbReference type="Proteomes" id="UP001204000">
    <property type="component" value="Unassembled WGS sequence"/>
</dbReference>
<evidence type="ECO:0000313" key="1">
    <source>
        <dbReference type="EMBL" id="MCP1388049.1"/>
    </source>
</evidence>
<keyword evidence="2" id="KW-1185">Reference proteome</keyword>
<accession>A0ABT1G202</accession>
<dbReference type="Pfam" id="PF11528">
    <property type="entry name" value="DUF3224"/>
    <property type="match status" value="1"/>
</dbReference>